<feature type="compositionally biased region" description="Pro residues" evidence="1">
    <location>
        <begin position="629"/>
        <end position="638"/>
    </location>
</feature>
<dbReference type="GO" id="GO:0060271">
    <property type="term" value="P:cilium assembly"/>
    <property type="evidence" value="ECO:0007669"/>
    <property type="project" value="Ensembl"/>
</dbReference>
<feature type="region of interest" description="Disordered" evidence="1">
    <location>
        <begin position="776"/>
        <end position="798"/>
    </location>
</feature>
<feature type="domain" description="WH2" evidence="2">
    <location>
        <begin position="851"/>
        <end position="871"/>
    </location>
</feature>
<dbReference type="GO" id="GO:0043025">
    <property type="term" value="C:neuronal cell body"/>
    <property type="evidence" value="ECO:0007669"/>
    <property type="project" value="TreeGrafter"/>
</dbReference>
<reference evidence="3" key="1">
    <citation type="submission" date="2025-08" db="UniProtKB">
        <authorList>
            <consortium name="Ensembl"/>
        </authorList>
    </citation>
    <scope>IDENTIFICATION</scope>
</reference>
<evidence type="ECO:0000313" key="3">
    <source>
        <dbReference type="Ensembl" id="ENSNBRP00000010877.1"/>
    </source>
</evidence>
<dbReference type="Bgee" id="ENSNBRG00000008452">
    <property type="expression patterns" value="Expressed in liver and 6 other cell types or tissues"/>
</dbReference>
<dbReference type="GO" id="GO:0005884">
    <property type="term" value="C:actin filament"/>
    <property type="evidence" value="ECO:0007669"/>
    <property type="project" value="TreeGrafter"/>
</dbReference>
<dbReference type="SMART" id="SM00246">
    <property type="entry name" value="WH2"/>
    <property type="match status" value="3"/>
</dbReference>
<feature type="region of interest" description="Disordered" evidence="1">
    <location>
        <begin position="260"/>
        <end position="344"/>
    </location>
</feature>
<accession>A0A3Q4H3C7</accession>
<feature type="compositionally biased region" description="Polar residues" evidence="1">
    <location>
        <begin position="674"/>
        <end position="696"/>
    </location>
</feature>
<feature type="compositionally biased region" description="Low complexity" evidence="1">
    <location>
        <begin position="304"/>
        <end position="317"/>
    </location>
</feature>
<organism evidence="3 4">
    <name type="scientific">Neolamprologus brichardi</name>
    <name type="common">Fairy cichlid</name>
    <name type="synonym">Lamprologus brichardi</name>
    <dbReference type="NCBI Taxonomy" id="32507"/>
    <lineage>
        <taxon>Eukaryota</taxon>
        <taxon>Metazoa</taxon>
        <taxon>Chordata</taxon>
        <taxon>Craniata</taxon>
        <taxon>Vertebrata</taxon>
        <taxon>Euteleostomi</taxon>
        <taxon>Actinopterygii</taxon>
        <taxon>Neopterygii</taxon>
        <taxon>Teleostei</taxon>
        <taxon>Neoteleostei</taxon>
        <taxon>Acanthomorphata</taxon>
        <taxon>Ovalentaria</taxon>
        <taxon>Cichlomorphae</taxon>
        <taxon>Cichliformes</taxon>
        <taxon>Cichlidae</taxon>
        <taxon>African cichlids</taxon>
        <taxon>Pseudocrenilabrinae</taxon>
        <taxon>Lamprologini</taxon>
        <taxon>Neolamprologus</taxon>
    </lineage>
</organism>
<keyword evidence="4" id="KW-1185">Reference proteome</keyword>
<feature type="domain" description="WH2" evidence="2">
    <location>
        <begin position="952"/>
        <end position="972"/>
    </location>
</feature>
<feature type="region of interest" description="Disordered" evidence="1">
    <location>
        <begin position="484"/>
        <end position="503"/>
    </location>
</feature>
<feature type="compositionally biased region" description="Polar residues" evidence="1">
    <location>
        <begin position="776"/>
        <end position="794"/>
    </location>
</feature>
<sequence length="998" mass="107424">LSLFSSTYCPPVRRMKAHAPPPPPAPQPAPRHIFRTTTPDGGGTSGMEAKENILRAAVDLQLTLPQGNQIYVTEDGSKALMDLLVELCSRYHLNPALHTLEVLSPEGRSLGFKPNALLGSLNVACVLIKEKVLEEKVARRPAPKVPEDVSTVSGFSSGPNWSGTLGQSQSVASIPRLSPKAETKKRRAPPPPPAPAPRMEHTTVESCQVRKQFNLCQIYVCCSLCLCFMTTLGLEFPNAKIFCSLPAWLHSVQNSAVSDQKPETEAPLAETLSLGSSSAGSSLHDQGYAASEGMAEGEDSGMISSPSDTQPTSPDGSVSLDGRSGWKPAGPVRDSSSESDEGCATWGSVHSDFSTLSGLPIKTWICHSFADHEDVVSAKEVPYTMSSDSNEVPVSVVDLDVPVTAIDEVLEDYDHNIIEHEVKSFTRKESAGTKGRKNNHNSVKGDKQISAVKSNDDVHENMKSAEILPDPVRYNAESCEKKKLDFPPASQKPVSTEKDEQTHRVFPTSHNKITRNATSRFGMKTFTVIPPKPSVINTAKEQSGVRFTIGAIKIDDQGNMVKEGISRNNVSRSSDKDKSTVSKPPERIQPKEVVKEETKEPIRNVKVSDKGCVEVGSKSSVPKNVQPPADKPTIPPSILPDLSFLRPPRRTSSQYVASAIAKHPPKTLVKPSYVPNSPECSASLKTPTTDLQKSGRSMQVNPLQSSLGSTNIKVTANNQDNVKHSQLGGPSPAKSNALNSYIKPPTAPKTISQGQTNVSKTWIILNCFYNSQNSEETASKSQLPETVSDSSVTPGSPAVTVFGPIKKFRPVIHKSVEKETSLHSSLMEAIQTGGGKDRLKKVKPYVEEENERSALLAAIRAQNNTSRLKKVKSAAAHELEKIRKLASEEERSSPSSPSSPENLTCTSPLFTHPPPPPPPTIAPPPPAPVLPQGKTSSVPHSNANAPRNPALAREAMLEAIRSGSAAERLKKVTVPKKTVQVNGKLGTIQASSSTIPEQ</sequence>
<dbReference type="STRING" id="32507.ENSNBRP00000010877"/>
<dbReference type="PROSITE" id="PS51082">
    <property type="entry name" value="WH2"/>
    <property type="match status" value="3"/>
</dbReference>
<dbReference type="GeneTree" id="ENSGT00530000063608"/>
<dbReference type="GO" id="GO:0001726">
    <property type="term" value="C:ruffle"/>
    <property type="evidence" value="ECO:0007669"/>
    <property type="project" value="TreeGrafter"/>
</dbReference>
<feature type="compositionally biased region" description="Pro residues" evidence="1">
    <location>
        <begin position="19"/>
        <end position="29"/>
    </location>
</feature>
<reference evidence="3" key="2">
    <citation type="submission" date="2025-09" db="UniProtKB">
        <authorList>
            <consortium name="Ensembl"/>
        </authorList>
    </citation>
    <scope>IDENTIFICATION</scope>
</reference>
<dbReference type="GO" id="GO:0044295">
    <property type="term" value="C:axonal growth cone"/>
    <property type="evidence" value="ECO:0007669"/>
    <property type="project" value="TreeGrafter"/>
</dbReference>
<feature type="compositionally biased region" description="Polar residues" evidence="1">
    <location>
        <begin position="150"/>
        <end position="172"/>
    </location>
</feature>
<feature type="region of interest" description="Disordered" evidence="1">
    <location>
        <begin position="12"/>
        <end position="33"/>
    </location>
</feature>
<dbReference type="PANTHER" id="PTHR47008:SF1">
    <property type="entry name" value="PROTEIN CORDON-BLEU"/>
    <property type="match status" value="1"/>
</dbReference>
<feature type="region of interest" description="Disordered" evidence="1">
    <location>
        <begin position="884"/>
        <end position="950"/>
    </location>
</feature>
<feature type="compositionally biased region" description="Low complexity" evidence="1">
    <location>
        <begin position="272"/>
        <end position="283"/>
    </location>
</feature>
<name>A0A3Q4H3C7_NEOBR</name>
<dbReference type="CDD" id="cd21800">
    <property type="entry name" value="WH2_Wb_Cobl"/>
    <property type="match status" value="1"/>
</dbReference>
<feature type="region of interest" description="Disordered" evidence="1">
    <location>
        <begin position="671"/>
        <end position="696"/>
    </location>
</feature>
<dbReference type="GO" id="GO:0048471">
    <property type="term" value="C:perinuclear region of cytoplasm"/>
    <property type="evidence" value="ECO:0007669"/>
    <property type="project" value="TreeGrafter"/>
</dbReference>
<dbReference type="AlphaFoldDB" id="A0A3Q4H3C7"/>
<dbReference type="Ensembl" id="ENSNBRT00000011184.1">
    <property type="protein sequence ID" value="ENSNBRP00000010877.1"/>
    <property type="gene ID" value="ENSNBRG00000008452.1"/>
</dbReference>
<evidence type="ECO:0000256" key="1">
    <source>
        <dbReference type="SAM" id="MobiDB-lite"/>
    </source>
</evidence>
<dbReference type="GO" id="GO:1990357">
    <property type="term" value="C:terminal web"/>
    <property type="evidence" value="ECO:0007669"/>
    <property type="project" value="TreeGrafter"/>
</dbReference>
<dbReference type="GO" id="GO:0005886">
    <property type="term" value="C:plasma membrane"/>
    <property type="evidence" value="ECO:0007669"/>
    <property type="project" value="TreeGrafter"/>
</dbReference>
<dbReference type="InterPro" id="IPR039895">
    <property type="entry name" value="COBL-like"/>
</dbReference>
<dbReference type="GO" id="GO:0051639">
    <property type="term" value="P:actin filament network formation"/>
    <property type="evidence" value="ECO:0007669"/>
    <property type="project" value="TreeGrafter"/>
</dbReference>
<feature type="region of interest" description="Disordered" evidence="1">
    <location>
        <begin position="614"/>
        <end position="640"/>
    </location>
</feature>
<dbReference type="GO" id="GO:0003146">
    <property type="term" value="P:heart jogging"/>
    <property type="evidence" value="ECO:0007669"/>
    <property type="project" value="Ensembl"/>
</dbReference>
<dbReference type="GO" id="GO:0060088">
    <property type="term" value="P:auditory receptor cell stereocilium organization"/>
    <property type="evidence" value="ECO:0007669"/>
    <property type="project" value="Ensembl"/>
</dbReference>
<dbReference type="PANTHER" id="PTHR47008">
    <property type="entry name" value="PROTEIN CORDON-BLEU"/>
    <property type="match status" value="1"/>
</dbReference>
<feature type="region of interest" description="Disordered" evidence="1">
    <location>
        <begin position="564"/>
        <end position="599"/>
    </location>
</feature>
<dbReference type="GO" id="GO:0003785">
    <property type="term" value="F:actin monomer binding"/>
    <property type="evidence" value="ECO:0007669"/>
    <property type="project" value="InterPro"/>
</dbReference>
<evidence type="ECO:0000259" key="2">
    <source>
        <dbReference type="PROSITE" id="PS51082"/>
    </source>
</evidence>
<dbReference type="GO" id="GO:0044294">
    <property type="term" value="C:dendritic growth cone"/>
    <property type="evidence" value="ECO:0007669"/>
    <property type="project" value="TreeGrafter"/>
</dbReference>
<feature type="compositionally biased region" description="Basic and acidic residues" evidence="1">
    <location>
        <begin position="573"/>
        <end position="599"/>
    </location>
</feature>
<dbReference type="GO" id="GO:0030041">
    <property type="term" value="P:actin filament polymerization"/>
    <property type="evidence" value="ECO:0007669"/>
    <property type="project" value="TreeGrafter"/>
</dbReference>
<feature type="compositionally biased region" description="Pro residues" evidence="1">
    <location>
        <begin position="911"/>
        <end position="929"/>
    </location>
</feature>
<dbReference type="Pfam" id="PF02205">
    <property type="entry name" value="WH2"/>
    <property type="match status" value="1"/>
</dbReference>
<dbReference type="CDD" id="cd21799">
    <property type="entry name" value="WH2_Wa_Cobl"/>
    <property type="match status" value="1"/>
</dbReference>
<dbReference type="GO" id="GO:0001947">
    <property type="term" value="P:heart looping"/>
    <property type="evidence" value="ECO:0007669"/>
    <property type="project" value="Ensembl"/>
</dbReference>
<dbReference type="InterPro" id="IPR003124">
    <property type="entry name" value="WH2_dom"/>
</dbReference>
<feature type="region of interest" description="Disordered" evidence="1">
    <location>
        <begin position="426"/>
        <end position="447"/>
    </location>
</feature>
<protein>
    <submittedName>
        <fullName evidence="3">Cordon-bleu WH2 repeat protein</fullName>
    </submittedName>
</protein>
<feature type="domain" description="WH2" evidence="2">
    <location>
        <begin position="822"/>
        <end position="842"/>
    </location>
</feature>
<evidence type="ECO:0000313" key="4">
    <source>
        <dbReference type="Proteomes" id="UP000261580"/>
    </source>
</evidence>
<dbReference type="Proteomes" id="UP000261580">
    <property type="component" value="Unassembled WGS sequence"/>
</dbReference>
<proteinExistence type="predicted"/>
<feature type="region of interest" description="Disordered" evidence="1">
    <location>
        <begin position="139"/>
        <end position="200"/>
    </location>
</feature>
<dbReference type="OMA" id="HENMKSA"/>